<dbReference type="InterPro" id="IPR038653">
    <property type="entry name" value="Put_CMD_sf"/>
</dbReference>
<dbReference type="RefSeq" id="WP_186929176.1">
    <property type="nucleotide sequence ID" value="NZ_JACOOJ010000008.1"/>
</dbReference>
<evidence type="ECO:0000313" key="2">
    <source>
        <dbReference type="Proteomes" id="UP000651475"/>
    </source>
</evidence>
<dbReference type="EMBL" id="JACOOJ010000008">
    <property type="protein sequence ID" value="MBC5632406.1"/>
    <property type="molecule type" value="Genomic_DNA"/>
</dbReference>
<protein>
    <submittedName>
        <fullName evidence="1">DUF4493 domain-containing protein</fullName>
    </submittedName>
</protein>
<keyword evidence="2" id="KW-1185">Reference proteome</keyword>
<dbReference type="PROSITE" id="PS51257">
    <property type="entry name" value="PROKAR_LIPOPROTEIN"/>
    <property type="match status" value="1"/>
</dbReference>
<evidence type="ECO:0000313" key="1">
    <source>
        <dbReference type="EMBL" id="MBC5632406.1"/>
    </source>
</evidence>
<organism evidence="1 2">
    <name type="scientific">Parabacteroides hominis</name>
    <dbReference type="NCBI Taxonomy" id="2763057"/>
    <lineage>
        <taxon>Bacteria</taxon>
        <taxon>Pseudomonadati</taxon>
        <taxon>Bacteroidota</taxon>
        <taxon>Bacteroidia</taxon>
        <taxon>Bacteroidales</taxon>
        <taxon>Tannerellaceae</taxon>
        <taxon>Parabacteroides</taxon>
    </lineage>
</organism>
<name>A0ABR7DLX9_9BACT</name>
<dbReference type="InterPro" id="IPR027840">
    <property type="entry name" value="DUF4493"/>
</dbReference>
<accession>A0ABR7DLX9</accession>
<proteinExistence type="predicted"/>
<dbReference type="Proteomes" id="UP000651475">
    <property type="component" value="Unassembled WGS sequence"/>
</dbReference>
<reference evidence="1 2" key="1">
    <citation type="submission" date="2020-08" db="EMBL/GenBank/DDBJ databases">
        <title>Genome public.</title>
        <authorList>
            <person name="Liu C."/>
            <person name="Sun Q."/>
        </authorList>
    </citation>
    <scope>NUCLEOTIDE SEQUENCE [LARGE SCALE GENOMIC DNA]</scope>
    <source>
        <strain evidence="1 2">NSJ-79</strain>
    </source>
</reference>
<sequence length="863" mass="95266">MKEYQLRHSLGRTIAFSFCLWASVAGFFSCDSDRLNGGGSIGMLSLNLAADTANIKGGTLSTKAGNVLEDFEDVDGYRVQIFQESDTLTSVLYKDFPQEMEIKEGSYTLRASKGEILPAAFDNPYFEGSTDFVIKKDMKTPLEVTCTMANARVYAEYSEDFLKAYSDYSVSLKTSYMDDVFTVAKGETRGAYLQVAKEGTPLSIAISLMRENWDEAKVYTVTNPSITLNPKESVTLKFATDGKTGDGLDLSIELDDSMEEAELEFGIPDFMWKPFTDLRIWACGFENNVPVEMNVTDGYPGDSCIIKAEVPGRIKECWVVRLDGGEKLDSVDIATAEGLKTAEDVWGLRAVSSPIAGVKGLELDLKGAFNQLYASDENKICGFSVYINDALNVMHTSDVITASVNLKAAKVPTVGQFELAVPSKHALEKDTAIAVVAEAGIKALTLKISSDGGMNQYNVLSDNLPAGISYDKQNRKIVFKKDFSSELESKETEASTYSYEVSVTDNLDKMVVKTSKLEVTPIFTIVVPEGEIWAKRATFYIKEDVSKYAAPVFQVFKDGQWQDVEGNMATGLSSGSKCKVRAFVNGWPTEIAEFMTEEALQVPNGNMEQWTDWTLNLFNGANVLASKVDVTANQPSDSELYWATVNQKTFGSDPNIWSTFNLVPSTLKAVGRSGSGALIRTVGWDNNAGNSFKEYLVIPDVCYHVAAGRLFIGSYNYEHKDGPDEYNYGKPFSSRPTGIVFWNKYVPVKDDQYKVWAIVENRANGITTVLARAEVIGGAAADYTKQEMKFEYINTSLKATHLTIVFTSSFKCSDDEATETKELKGGNTGNSIKNTWYLQKITSAPKHYEGSNLYIDDVELIYE</sequence>
<dbReference type="Gene3D" id="2.60.120.890">
    <property type="entry name" value="BT2081, beta-jelly-roll domain"/>
    <property type="match status" value="1"/>
</dbReference>
<gene>
    <name evidence="1" type="ORF">H8S65_06445</name>
</gene>
<comment type="caution">
    <text evidence="1">The sequence shown here is derived from an EMBL/GenBank/DDBJ whole genome shotgun (WGS) entry which is preliminary data.</text>
</comment>
<dbReference type="Pfam" id="PF14900">
    <property type="entry name" value="DUF4493"/>
    <property type="match status" value="1"/>
</dbReference>